<name>A0A4Y2M181_ARAVE</name>
<gene>
    <name evidence="1" type="ORF">AVEN_242543_1</name>
</gene>
<organism evidence="1 2">
    <name type="scientific">Araneus ventricosus</name>
    <name type="common">Orbweaver spider</name>
    <name type="synonym">Epeira ventricosa</name>
    <dbReference type="NCBI Taxonomy" id="182803"/>
    <lineage>
        <taxon>Eukaryota</taxon>
        <taxon>Metazoa</taxon>
        <taxon>Ecdysozoa</taxon>
        <taxon>Arthropoda</taxon>
        <taxon>Chelicerata</taxon>
        <taxon>Arachnida</taxon>
        <taxon>Araneae</taxon>
        <taxon>Araneomorphae</taxon>
        <taxon>Entelegynae</taxon>
        <taxon>Araneoidea</taxon>
        <taxon>Araneidae</taxon>
        <taxon>Araneus</taxon>
    </lineage>
</organism>
<dbReference type="AlphaFoldDB" id="A0A4Y2M181"/>
<sequence length="100" mass="11544">MAQEPVLAMQRDSINIFHSWSRRHPIHSWLAGCCRFLWHKSEYWPCCEIRSTFSTVGQEGTRSIVGWLVVVEFYGTRASIGHAARFDSHFPQLVKKAPDP</sequence>
<reference evidence="1 2" key="1">
    <citation type="journal article" date="2019" name="Sci. Rep.">
        <title>Orb-weaving spider Araneus ventricosus genome elucidates the spidroin gene catalogue.</title>
        <authorList>
            <person name="Kono N."/>
            <person name="Nakamura H."/>
            <person name="Ohtoshi R."/>
            <person name="Moran D.A.P."/>
            <person name="Shinohara A."/>
            <person name="Yoshida Y."/>
            <person name="Fujiwara M."/>
            <person name="Mori M."/>
            <person name="Tomita M."/>
            <person name="Arakawa K."/>
        </authorList>
    </citation>
    <scope>NUCLEOTIDE SEQUENCE [LARGE SCALE GENOMIC DNA]</scope>
</reference>
<evidence type="ECO:0000313" key="1">
    <source>
        <dbReference type="EMBL" id="GBN20183.1"/>
    </source>
</evidence>
<accession>A0A4Y2M181</accession>
<evidence type="ECO:0000313" key="2">
    <source>
        <dbReference type="Proteomes" id="UP000499080"/>
    </source>
</evidence>
<dbReference type="EMBL" id="BGPR01120974">
    <property type="protein sequence ID" value="GBN20183.1"/>
    <property type="molecule type" value="Genomic_DNA"/>
</dbReference>
<dbReference type="Proteomes" id="UP000499080">
    <property type="component" value="Unassembled WGS sequence"/>
</dbReference>
<protein>
    <submittedName>
        <fullName evidence="1">Uncharacterized protein</fullName>
    </submittedName>
</protein>
<keyword evidence="2" id="KW-1185">Reference proteome</keyword>
<proteinExistence type="predicted"/>
<comment type="caution">
    <text evidence="1">The sequence shown here is derived from an EMBL/GenBank/DDBJ whole genome shotgun (WGS) entry which is preliminary data.</text>
</comment>